<dbReference type="NCBIfam" id="TIGR01180">
    <property type="entry name" value="aman2_put"/>
    <property type="match status" value="1"/>
</dbReference>
<keyword evidence="3" id="KW-0378">Hydrolase</keyword>
<dbReference type="InterPro" id="IPR050883">
    <property type="entry name" value="PNGase"/>
</dbReference>
<dbReference type="Gene3D" id="3.30.2080.10">
    <property type="entry name" value="GH92 mannosidase domain"/>
    <property type="match status" value="1"/>
</dbReference>
<dbReference type="PANTHER" id="PTHR12143:SF43">
    <property type="entry name" value="PUTATIVE-RELATED"/>
    <property type="match status" value="1"/>
</dbReference>
<sequence>MKEISERKVVTIMNVLQYVNPLQGTASTFHFSNGNTLPLIARPFGMAAWSPQTDEAGKGWYFHPSHRHFEGIRLTHQPSPWIEDYGHLTILPQTGPLALSVAKRSSSFRSEDMSIKPDYFRIRLQRYNTLLELSPTERCASMRMTFDDRQDARVIVAPFTGESSVSIDPVRRRLTGYTRANSGGVPENYAMYVVIDFDCDLDVQACGVFDQNFNASISLHEAGDRIGAFIGLNVPQSGEVNLRMGTSFISIEQAITNLTQEIGTKSFDLIRAEATQAWEETLNRIQVEDQDEDKLSTFYTCLYRVCLFPRIWHEFTDQGEKVHYSPYNGQIVSGPMYCDNGFWDTYRTSYPLFSMLFPTRLGEILESYVSAYKEGGWMPKWSSPGERSAMPGTLIDAVFADAFVKGMGGFDVQTAYEGLLKHACRAAEDPHLGRKGFRAYQEYGYLPADQFHESVSNTLDYVYGDFCIAQLAKSIGKPEDYTLLMERATNYAKLLDPTVGFMRGKKTDGGWVEEFDPIEWGGAYCEGGAWQCSWAVQHDIVGLAEVMGGKDVFLARMNELMTTSPKFKVGSYGFEIHEMSEMASINFGQFAISNQPSFHIPYLFAAAGSPAGTQFWVRKTAEELFSSAPDGLPGDEDNGSLCAWYIFACMGMYPLCPGVPEYVIGSPMFECMTIHLESGKQIVIEAEHNAADHPYVQSVQVNNEPHLPLFFAHDQLMEGALIQFEMSDTPKETDVENKDLPYSMSLRMETSNRIRKEIKHDN</sequence>
<dbReference type="Gene3D" id="1.20.1610.10">
    <property type="entry name" value="alpha-1,2-mannosidases domains"/>
    <property type="match status" value="1"/>
</dbReference>
<dbReference type="Pfam" id="PF07971">
    <property type="entry name" value="Glyco_hydro_92"/>
    <property type="match status" value="1"/>
</dbReference>
<dbReference type="Gene3D" id="1.20.1050.60">
    <property type="entry name" value="alpha-1,2-mannosidase"/>
    <property type="match status" value="1"/>
</dbReference>
<dbReference type="EMBL" id="WHNY01000026">
    <property type="protein sequence ID" value="NOU63951.1"/>
    <property type="molecule type" value="Genomic_DNA"/>
</dbReference>
<dbReference type="Gene3D" id="2.70.98.10">
    <property type="match status" value="1"/>
</dbReference>
<keyword evidence="4" id="KW-1185">Reference proteome</keyword>
<name>A0ABX1X6W3_9BACL</name>
<evidence type="ECO:0000313" key="4">
    <source>
        <dbReference type="Proteomes" id="UP000653578"/>
    </source>
</evidence>
<dbReference type="Proteomes" id="UP000653578">
    <property type="component" value="Unassembled WGS sequence"/>
</dbReference>
<dbReference type="InterPro" id="IPR014718">
    <property type="entry name" value="GH-type_carb-bd"/>
</dbReference>
<dbReference type="InterPro" id="IPR008928">
    <property type="entry name" value="6-hairpin_glycosidase_sf"/>
</dbReference>
<accession>A0ABX1X6W3</accession>
<dbReference type="GO" id="GO:0016787">
    <property type="term" value="F:hydrolase activity"/>
    <property type="evidence" value="ECO:0007669"/>
    <property type="project" value="UniProtKB-KW"/>
</dbReference>
<evidence type="ECO:0000259" key="2">
    <source>
        <dbReference type="Pfam" id="PF17678"/>
    </source>
</evidence>
<organism evidence="3 4">
    <name type="scientific">Paenibacillus plantarum</name>
    <dbReference type="NCBI Taxonomy" id="2654975"/>
    <lineage>
        <taxon>Bacteria</taxon>
        <taxon>Bacillati</taxon>
        <taxon>Bacillota</taxon>
        <taxon>Bacilli</taxon>
        <taxon>Bacillales</taxon>
        <taxon>Paenibacillaceae</taxon>
        <taxon>Paenibacillus</taxon>
    </lineage>
</organism>
<protein>
    <submittedName>
        <fullName evidence="3">Glycoside hydrolase family 92 protein</fullName>
    </submittedName>
</protein>
<dbReference type="PANTHER" id="PTHR12143">
    <property type="entry name" value="PEPTIDE N-GLYCANASE PNGASE -RELATED"/>
    <property type="match status" value="1"/>
</dbReference>
<dbReference type="SUPFAM" id="SSF48208">
    <property type="entry name" value="Six-hairpin glycosidases"/>
    <property type="match status" value="1"/>
</dbReference>
<dbReference type="InterPro" id="IPR041371">
    <property type="entry name" value="GH92_N"/>
</dbReference>
<dbReference type="RefSeq" id="WP_171629694.1">
    <property type="nucleotide sequence ID" value="NZ_WHNY01000026.1"/>
</dbReference>
<evidence type="ECO:0000259" key="1">
    <source>
        <dbReference type="Pfam" id="PF07971"/>
    </source>
</evidence>
<proteinExistence type="predicted"/>
<dbReference type="Pfam" id="PF17678">
    <property type="entry name" value="Glyco_hydro_92N"/>
    <property type="match status" value="1"/>
</dbReference>
<comment type="caution">
    <text evidence="3">The sequence shown here is derived from an EMBL/GenBank/DDBJ whole genome shotgun (WGS) entry which is preliminary data.</text>
</comment>
<reference evidence="3 4" key="1">
    <citation type="submission" date="2019-10" db="EMBL/GenBank/DDBJ databases">
        <title>Description of Paenibacillus humi sp. nov.</title>
        <authorList>
            <person name="Carlier A."/>
            <person name="Qi S."/>
        </authorList>
    </citation>
    <scope>NUCLEOTIDE SEQUENCE [LARGE SCALE GENOMIC DNA]</scope>
    <source>
        <strain evidence="3 4">LMG 31461</strain>
    </source>
</reference>
<evidence type="ECO:0000313" key="3">
    <source>
        <dbReference type="EMBL" id="NOU63951.1"/>
    </source>
</evidence>
<gene>
    <name evidence="3" type="ORF">GC096_07920</name>
</gene>
<feature type="domain" description="Glycosyl hydrolase family 92" evidence="1">
    <location>
        <begin position="253"/>
        <end position="728"/>
    </location>
</feature>
<dbReference type="InterPro" id="IPR012939">
    <property type="entry name" value="Glyco_hydro_92"/>
</dbReference>
<dbReference type="InterPro" id="IPR005887">
    <property type="entry name" value="GH92_a_mannosidase_put"/>
</dbReference>
<feature type="domain" description="Glycosyl hydrolase family 92 N-terminal" evidence="2">
    <location>
        <begin position="18"/>
        <end position="247"/>
    </location>
</feature>